<evidence type="ECO:0000313" key="1">
    <source>
        <dbReference type="EMBL" id="KAL3342685.1"/>
    </source>
</evidence>
<accession>A0ABD2SFN0</accession>
<gene>
    <name evidence="1" type="ORF">AABB24_026623</name>
</gene>
<keyword evidence="2" id="KW-1185">Reference proteome</keyword>
<dbReference type="Proteomes" id="UP001627284">
    <property type="component" value="Unassembled WGS sequence"/>
</dbReference>
<feature type="non-terminal residue" evidence="1">
    <location>
        <position position="1"/>
    </location>
</feature>
<proteinExistence type="predicted"/>
<evidence type="ECO:0008006" key="3">
    <source>
        <dbReference type="Google" id="ProtNLM"/>
    </source>
</evidence>
<comment type="caution">
    <text evidence="1">The sequence shown here is derived from an EMBL/GenBank/DDBJ whole genome shotgun (WGS) entry which is preliminary data.</text>
</comment>
<evidence type="ECO:0000313" key="2">
    <source>
        <dbReference type="Proteomes" id="UP001627284"/>
    </source>
</evidence>
<organism evidence="1 2">
    <name type="scientific">Solanum stoloniferum</name>
    <dbReference type="NCBI Taxonomy" id="62892"/>
    <lineage>
        <taxon>Eukaryota</taxon>
        <taxon>Viridiplantae</taxon>
        <taxon>Streptophyta</taxon>
        <taxon>Embryophyta</taxon>
        <taxon>Tracheophyta</taxon>
        <taxon>Spermatophyta</taxon>
        <taxon>Magnoliopsida</taxon>
        <taxon>eudicotyledons</taxon>
        <taxon>Gunneridae</taxon>
        <taxon>Pentapetalae</taxon>
        <taxon>asterids</taxon>
        <taxon>lamiids</taxon>
        <taxon>Solanales</taxon>
        <taxon>Solanaceae</taxon>
        <taxon>Solanoideae</taxon>
        <taxon>Solaneae</taxon>
        <taxon>Solanum</taxon>
    </lineage>
</organism>
<protein>
    <recommendedName>
        <fullName evidence="3">Thylakoid lumenal 17.9 kDa protein, chloroplastic</fullName>
    </recommendedName>
</protein>
<name>A0ABD2SFN0_9SOLN</name>
<dbReference type="InterPro" id="IPR037734">
    <property type="entry name" value="Thylakoid_lumenal_17.9"/>
</dbReference>
<reference evidence="1 2" key="1">
    <citation type="submission" date="2024-05" db="EMBL/GenBank/DDBJ databases">
        <title>De novo assembly of an allotetraploid wild potato.</title>
        <authorList>
            <person name="Hosaka A.J."/>
        </authorList>
    </citation>
    <scope>NUCLEOTIDE SEQUENCE [LARGE SCALE GENOMIC DNA]</scope>
    <source>
        <tissue evidence="1">Young leaves</tissue>
    </source>
</reference>
<sequence length="268" mass="28886">LKTKMLDNHRGGVWTINIIYKITTASSIAGTGWSSSNYTRKINMAFGISARLLPQLTAKQNSPLNFAATNAEYHQCVSKIPSFWSKVLPLAVAVSLVAPLSSSAIPSLNSKSSPVAPMTPFSQSKNLPTGLENGKIRPCPSVNPGCVSTNPQSSSSAFPLIISQNSSGNAIMQLQDAILKTQKNAKIQVVEDIPDGKYLEAEVDGGFGRDVLEFLVKGDSVAYRAMATKVTYIYPFTTAFGDSKGQEERIKMIAEELGWYAPSLDSMD</sequence>
<dbReference type="PANTHER" id="PTHR36783:SF2">
    <property type="entry name" value="THYLAKOID LUMENAL 17.9 KDA PROTEIN, CHLOROPLASTIC"/>
    <property type="match status" value="1"/>
</dbReference>
<dbReference type="PANTHER" id="PTHR36783">
    <property type="entry name" value="THYLAKOID LUMENAL 17.9 KDA PROTEIN, CHLOROPLASTIC"/>
    <property type="match status" value="1"/>
</dbReference>
<dbReference type="AlphaFoldDB" id="A0ABD2SFN0"/>
<dbReference type="EMBL" id="JBJKTR010000015">
    <property type="protein sequence ID" value="KAL3342685.1"/>
    <property type="molecule type" value="Genomic_DNA"/>
</dbReference>